<evidence type="ECO:0000313" key="6">
    <source>
        <dbReference type="Proteomes" id="UP000636811"/>
    </source>
</evidence>
<dbReference type="PANTHER" id="PTHR32305">
    <property type="match status" value="1"/>
</dbReference>
<dbReference type="Gene3D" id="4.10.220.110">
    <property type="match status" value="1"/>
</dbReference>
<comment type="caution">
    <text evidence="5">The sequence shown here is derived from an EMBL/GenBank/DDBJ whole genome shotgun (WGS) entry which is preliminary data.</text>
</comment>
<dbReference type="InterPro" id="IPR006533">
    <property type="entry name" value="T6SS_Vgr_RhsGE"/>
</dbReference>
<dbReference type="NCBIfam" id="TIGR03361">
    <property type="entry name" value="VI_Rhs_Vgr"/>
    <property type="match status" value="1"/>
</dbReference>
<dbReference type="Pfam" id="PF05954">
    <property type="entry name" value="Phage_GPD"/>
    <property type="match status" value="1"/>
</dbReference>
<sequence>MPVNGTRFTFTAGSTPENTFAVVNFELSQSYSELFTLRLTLASTDPAIGFEKVLDEKATLTIWQGEEIKRRVRGIVVFCEQGDTGKHQTLYRMILRPEFWRSSHRRNCRSFQNEDIANIIRPLLEEMGIHKHDTLFGSVHGRREFCVQFMESDFDFISRLVAEEGIFFYEEESLESGTQKLTFADNCSVLSSQGSLPYNPNAASEVETYCINNFRRSAQIRPSQVTTQDYTFTAPNWAARYQEQSSALKYQRGMYEIFDYPGRFKDEQHGEDFSRYQIEGWRNNADVVVGSSNTPQLQPGVCFSLTDHPREDLNAKWQVVSTEMRGNQPQALIGSEGQGTSLSNTFEVIPASTTWRPAPLPKPSIDGPQIAIVTGPPGEEIFCDEHGRVKVKFAWDRYNKADDGSSCWIRVSQAWAGTGFGNIAIPRIGQEVIVDFLNGDPDQPIITGRTYHASNRSPGSLPGTKTQMAIRSQTYKGSGYNELMFEDATGNELLSMHAQKDMKTKVLNNRKTDVVANHTENVGGNQIVTITKNQIQNIGANQIETITANQIVKIDKNQSETIKFFKTENVGLISALTVGMAYQVSVTGVMNTTVGVTQTSQIGVAKTLLVGSNYSVTAGKKMTVNVGNRKTESVGSVSLYSAGDHLELGCGGAKIVLTKEGKVFISGLEINLQGTKFVNADSLLINLNCGASAPAPPPPADTDTDSDTNQKGSIPPLAMDF</sequence>
<feature type="domain" description="Gp5/Type VI secretion system Vgr protein OB-fold" evidence="3">
    <location>
        <begin position="385"/>
        <end position="451"/>
    </location>
</feature>
<evidence type="ECO:0000259" key="4">
    <source>
        <dbReference type="Pfam" id="PF22178"/>
    </source>
</evidence>
<keyword evidence="6" id="KW-1185">Reference proteome</keyword>
<dbReference type="Gene3D" id="3.55.50.10">
    <property type="entry name" value="Baseplate protein-like domains"/>
    <property type="match status" value="1"/>
</dbReference>
<dbReference type="InterPro" id="IPR054030">
    <property type="entry name" value="Gp5_Vgr_C"/>
</dbReference>
<evidence type="ECO:0000256" key="2">
    <source>
        <dbReference type="SAM" id="MobiDB-lite"/>
    </source>
</evidence>
<protein>
    <submittedName>
        <fullName evidence="5">Type VI secretion system tip protein VgrG</fullName>
    </submittedName>
</protein>
<name>A0ABS0EC90_9GAMM</name>
<dbReference type="Gene3D" id="2.40.50.230">
    <property type="entry name" value="Gp5 N-terminal domain"/>
    <property type="match status" value="1"/>
</dbReference>
<dbReference type="EMBL" id="JADOBI010000018">
    <property type="protein sequence ID" value="MBF7982617.1"/>
    <property type="molecule type" value="Genomic_DNA"/>
</dbReference>
<dbReference type="InterPro" id="IPR050708">
    <property type="entry name" value="T6SS_VgrG/RHS"/>
</dbReference>
<dbReference type="NCBIfam" id="TIGR01646">
    <property type="entry name" value="vgr_GE"/>
    <property type="match status" value="1"/>
</dbReference>
<comment type="similarity">
    <text evidence="1">Belongs to the VgrG protein family.</text>
</comment>
<gene>
    <name evidence="5" type="primary">tssI</name>
    <name evidence="5" type="ORF">IV433_24735</name>
</gene>
<dbReference type="SUPFAM" id="SSF69255">
    <property type="entry name" value="gp5 N-terminal domain-like"/>
    <property type="match status" value="1"/>
</dbReference>
<evidence type="ECO:0000256" key="1">
    <source>
        <dbReference type="ARBA" id="ARBA00005558"/>
    </source>
</evidence>
<dbReference type="InterPro" id="IPR006531">
    <property type="entry name" value="Gp5/Vgr_OB"/>
</dbReference>
<dbReference type="Gene3D" id="2.30.110.50">
    <property type="match status" value="1"/>
</dbReference>
<reference evidence="5 6" key="1">
    <citation type="submission" date="2020-11" db="EMBL/GenBank/DDBJ databases">
        <title>Taxonomic investigation of Rahnella strains.</title>
        <authorList>
            <person name="Lee S.D."/>
        </authorList>
    </citation>
    <scope>NUCLEOTIDE SEQUENCE [LARGE SCALE GENOMIC DNA]</scope>
    <source>
        <strain evidence="5 6">SAP-17</strain>
    </source>
</reference>
<feature type="region of interest" description="Disordered" evidence="2">
    <location>
        <begin position="694"/>
        <end position="721"/>
    </location>
</feature>
<dbReference type="Pfam" id="PF04717">
    <property type="entry name" value="Phage_base_V"/>
    <property type="match status" value="1"/>
</dbReference>
<dbReference type="PANTHER" id="PTHR32305:SF11">
    <property type="entry name" value="TYPE VI SECRETION SYSTEM SPIKE PROTEIN VGRG3"/>
    <property type="match status" value="1"/>
</dbReference>
<dbReference type="SUPFAM" id="SSF69279">
    <property type="entry name" value="Phage tail proteins"/>
    <property type="match status" value="2"/>
</dbReference>
<organism evidence="5 6">
    <name type="scientific">Rahnella laticis</name>
    <dbReference type="NCBI Taxonomy" id="2787622"/>
    <lineage>
        <taxon>Bacteria</taxon>
        <taxon>Pseudomonadati</taxon>
        <taxon>Pseudomonadota</taxon>
        <taxon>Gammaproteobacteria</taxon>
        <taxon>Enterobacterales</taxon>
        <taxon>Yersiniaceae</taxon>
        <taxon>Rahnella</taxon>
    </lineage>
</organism>
<proteinExistence type="inferred from homology"/>
<dbReference type="InterPro" id="IPR037026">
    <property type="entry name" value="Vgr_OB-fold_dom_sf"/>
</dbReference>
<dbReference type="InterPro" id="IPR017847">
    <property type="entry name" value="T6SS_RhsGE_Vgr_subset"/>
</dbReference>
<dbReference type="SUPFAM" id="SSF69349">
    <property type="entry name" value="Phage fibre proteins"/>
    <property type="match status" value="1"/>
</dbReference>
<feature type="domain" description="Gp5/Type VI secretion system Vgr C-terminal trimerisation" evidence="4">
    <location>
        <begin position="469"/>
        <end position="576"/>
    </location>
</feature>
<accession>A0ABS0EC90</accession>
<evidence type="ECO:0000313" key="5">
    <source>
        <dbReference type="EMBL" id="MBF7982617.1"/>
    </source>
</evidence>
<dbReference type="RefSeq" id="WP_195816427.1">
    <property type="nucleotide sequence ID" value="NZ_JADOBI010000018.1"/>
</dbReference>
<evidence type="ECO:0000259" key="3">
    <source>
        <dbReference type="Pfam" id="PF04717"/>
    </source>
</evidence>
<dbReference type="Pfam" id="PF22178">
    <property type="entry name" value="Gp5_trimer_C"/>
    <property type="match status" value="1"/>
</dbReference>
<dbReference type="Proteomes" id="UP000636811">
    <property type="component" value="Unassembled WGS sequence"/>
</dbReference>